<dbReference type="PANTHER" id="PTHR30024:SF47">
    <property type="entry name" value="TAURINE-BINDING PERIPLASMIC PROTEIN"/>
    <property type="match status" value="1"/>
</dbReference>
<dbReference type="EMBL" id="JBHUCP010000014">
    <property type="protein sequence ID" value="MFD1531687.1"/>
    <property type="molecule type" value="Genomic_DNA"/>
</dbReference>
<keyword evidence="4" id="KW-1133">Transmembrane helix</keyword>
<keyword evidence="4" id="KW-0472">Membrane</keyword>
<accession>A0ABW4FNF5</accession>
<feature type="transmembrane region" description="Helical" evidence="4">
    <location>
        <begin position="22"/>
        <end position="41"/>
    </location>
</feature>
<keyword evidence="4" id="KW-0812">Transmembrane</keyword>
<dbReference type="InterPro" id="IPR019546">
    <property type="entry name" value="TAT_signal_bac_arc"/>
</dbReference>
<comment type="similarity">
    <text evidence="2">Belongs to the bacterial solute-binding protein SsuA/TauA family.</text>
</comment>
<evidence type="ECO:0000256" key="3">
    <source>
        <dbReference type="ARBA" id="ARBA00022729"/>
    </source>
</evidence>
<name>A0ABW4FNF5_9PSEU</name>
<dbReference type="Proteomes" id="UP001597145">
    <property type="component" value="Unassembled WGS sequence"/>
</dbReference>
<sequence>MSTTSNDQPARSAGPRMDRRRFLARTAVAGVAVAVPSWLLAACGGASGATGGAGGVLKATHGTGLCNLGIFLVKERNLAAADGVSLDFVVTPTNADIVTLFGAGQVDISMIPYTQFMTLHDQGAPVTIVAGGGVQGCVIVAQPGISSAADLRGKTLGTFQADTLEMLPYDYLKAAGLSFSDVKVRYFGTSPELAQAFISGSIDSMSHIEPYPTQALNARPGAVKLSDGTDVYGSGYTDCVLAVRNNLLTENPAAVKAVIKGLLVAQQQAEQDRQSAVDATTGTYFKASKQDVLDASTKQPNVVDQRSKSQFMLDRAQGMLELGYLKTLPDQSIFNWGLLEQVINENAALYDSLQMKAA</sequence>
<evidence type="ECO:0000313" key="6">
    <source>
        <dbReference type="EMBL" id="MFD1531687.1"/>
    </source>
</evidence>
<dbReference type="InterPro" id="IPR006311">
    <property type="entry name" value="TAT_signal"/>
</dbReference>
<dbReference type="PANTHER" id="PTHR30024">
    <property type="entry name" value="ALIPHATIC SULFONATES-BINDING PROTEIN-RELATED"/>
    <property type="match status" value="1"/>
</dbReference>
<evidence type="ECO:0000256" key="4">
    <source>
        <dbReference type="SAM" id="Phobius"/>
    </source>
</evidence>
<evidence type="ECO:0000313" key="7">
    <source>
        <dbReference type="Proteomes" id="UP001597145"/>
    </source>
</evidence>
<dbReference type="Gene3D" id="3.40.190.10">
    <property type="entry name" value="Periplasmic binding protein-like II"/>
    <property type="match status" value="2"/>
</dbReference>
<evidence type="ECO:0000256" key="2">
    <source>
        <dbReference type="ARBA" id="ARBA00010742"/>
    </source>
</evidence>
<keyword evidence="3" id="KW-0732">Signal</keyword>
<evidence type="ECO:0000256" key="1">
    <source>
        <dbReference type="ARBA" id="ARBA00004418"/>
    </source>
</evidence>
<comment type="subcellular location">
    <subcellularLocation>
        <location evidence="1">Periplasm</location>
    </subcellularLocation>
</comment>
<keyword evidence="7" id="KW-1185">Reference proteome</keyword>
<proteinExistence type="inferred from homology"/>
<gene>
    <name evidence="6" type="ORF">ACFSCY_19835</name>
</gene>
<feature type="domain" description="SsuA/THI5-like" evidence="5">
    <location>
        <begin position="69"/>
        <end position="270"/>
    </location>
</feature>
<dbReference type="InterPro" id="IPR015168">
    <property type="entry name" value="SsuA/THI5"/>
</dbReference>
<dbReference type="Pfam" id="PF09084">
    <property type="entry name" value="NMT1"/>
    <property type="match status" value="1"/>
</dbReference>
<reference evidence="7" key="1">
    <citation type="journal article" date="2019" name="Int. J. Syst. Evol. Microbiol.">
        <title>The Global Catalogue of Microorganisms (GCM) 10K type strain sequencing project: providing services to taxonomists for standard genome sequencing and annotation.</title>
        <authorList>
            <consortium name="The Broad Institute Genomics Platform"/>
            <consortium name="The Broad Institute Genome Sequencing Center for Infectious Disease"/>
            <person name="Wu L."/>
            <person name="Ma J."/>
        </authorList>
    </citation>
    <scope>NUCLEOTIDE SEQUENCE [LARGE SCALE GENOMIC DNA]</scope>
    <source>
        <strain evidence="7">JCM 12165</strain>
    </source>
</reference>
<dbReference type="NCBIfam" id="TIGR01409">
    <property type="entry name" value="TAT_signal_seq"/>
    <property type="match status" value="1"/>
</dbReference>
<organism evidence="6 7">
    <name type="scientific">Pseudonocardia aurantiaca</name>
    <dbReference type="NCBI Taxonomy" id="75290"/>
    <lineage>
        <taxon>Bacteria</taxon>
        <taxon>Bacillati</taxon>
        <taxon>Actinomycetota</taxon>
        <taxon>Actinomycetes</taxon>
        <taxon>Pseudonocardiales</taxon>
        <taxon>Pseudonocardiaceae</taxon>
        <taxon>Pseudonocardia</taxon>
    </lineage>
</organism>
<protein>
    <submittedName>
        <fullName evidence="6">ABC transporter substrate-binding protein</fullName>
    </submittedName>
</protein>
<dbReference type="PROSITE" id="PS51318">
    <property type="entry name" value="TAT"/>
    <property type="match status" value="1"/>
</dbReference>
<dbReference type="RefSeq" id="WP_343979792.1">
    <property type="nucleotide sequence ID" value="NZ_BAAAJG010000011.1"/>
</dbReference>
<dbReference type="SUPFAM" id="SSF53850">
    <property type="entry name" value="Periplasmic binding protein-like II"/>
    <property type="match status" value="1"/>
</dbReference>
<comment type="caution">
    <text evidence="6">The sequence shown here is derived from an EMBL/GenBank/DDBJ whole genome shotgun (WGS) entry which is preliminary data.</text>
</comment>
<evidence type="ECO:0000259" key="5">
    <source>
        <dbReference type="Pfam" id="PF09084"/>
    </source>
</evidence>